<feature type="transmembrane region" description="Helical" evidence="3">
    <location>
        <begin position="34"/>
        <end position="57"/>
    </location>
</feature>
<evidence type="ECO:0000313" key="6">
    <source>
        <dbReference type="Proteomes" id="UP000199225"/>
    </source>
</evidence>
<comment type="subcellular location">
    <subcellularLocation>
        <location evidence="1">Membrane</location>
    </subcellularLocation>
</comment>
<feature type="transmembrane region" description="Helical" evidence="3">
    <location>
        <begin position="225"/>
        <end position="248"/>
    </location>
</feature>
<protein>
    <submittedName>
        <fullName evidence="5">Fucose 4-O-acetylase</fullName>
    </submittedName>
</protein>
<evidence type="ECO:0000256" key="3">
    <source>
        <dbReference type="SAM" id="Phobius"/>
    </source>
</evidence>
<feature type="domain" description="Acyltransferase 3" evidence="4">
    <location>
        <begin position="5"/>
        <end position="303"/>
    </location>
</feature>
<dbReference type="PANTHER" id="PTHR37312:SF1">
    <property type="entry name" value="MEMBRANE-BOUND ACYLTRANSFERASE YKRP-RELATED"/>
    <property type="match status" value="1"/>
</dbReference>
<organism evidence="5 6">
    <name type="scientific">Salimicrobium halophilum</name>
    <dbReference type="NCBI Taxonomy" id="86666"/>
    <lineage>
        <taxon>Bacteria</taxon>
        <taxon>Bacillati</taxon>
        <taxon>Bacillota</taxon>
        <taxon>Bacilli</taxon>
        <taxon>Bacillales</taxon>
        <taxon>Bacillaceae</taxon>
        <taxon>Salimicrobium</taxon>
    </lineage>
</organism>
<dbReference type="GO" id="GO:0016747">
    <property type="term" value="F:acyltransferase activity, transferring groups other than amino-acyl groups"/>
    <property type="evidence" value="ECO:0007669"/>
    <property type="project" value="InterPro"/>
</dbReference>
<keyword evidence="3" id="KW-1133">Transmembrane helix</keyword>
<dbReference type="Pfam" id="PF01757">
    <property type="entry name" value="Acyl_transf_3"/>
    <property type="match status" value="1"/>
</dbReference>
<sequence length="328" mass="37602">MKRDAFFDNAKLFLIILVVFGHAMQPMTKDSEFMYSLYTFIYTFHMPAFILLAGFFAKGAKDKDYVLQLAKKLLLPYFLFQAVYSGYYYALGDDSWYNGFFHPHWALWFLISLFCWHMLLIGFKKLPPLLGILISLELGLIVGYFSEIGHTYSLSRTFVFFPFFLAGYWLTKEQVKKWQGTSVRIASLGVMGVVATCIVLFPEFSSGWLLGSKSYATLGIPGAGGWFRLGVYVLASVMTVAVLSWVPSKEFSFTKLGRRTLYVYLLHGFFIQFFRKIDLFTYTHWLDIVGVFVVSIGIVYVLSSKSTMTLARPLIEAKLPRFRTKVKA</sequence>
<feature type="transmembrane region" description="Helical" evidence="3">
    <location>
        <begin position="152"/>
        <end position="171"/>
    </location>
</feature>
<keyword evidence="3" id="KW-0812">Transmembrane</keyword>
<dbReference type="EMBL" id="FNEV01000004">
    <property type="protein sequence ID" value="SDJ31633.1"/>
    <property type="molecule type" value="Genomic_DNA"/>
</dbReference>
<gene>
    <name evidence="5" type="ORF">SAMN04490247_1477</name>
</gene>
<feature type="transmembrane region" description="Helical" evidence="3">
    <location>
        <begin position="183"/>
        <end position="205"/>
    </location>
</feature>
<keyword evidence="6" id="KW-1185">Reference proteome</keyword>
<dbReference type="PANTHER" id="PTHR37312">
    <property type="entry name" value="MEMBRANE-BOUND ACYLTRANSFERASE YKRP-RELATED"/>
    <property type="match status" value="1"/>
</dbReference>
<evidence type="ECO:0000313" key="5">
    <source>
        <dbReference type="EMBL" id="SDJ31633.1"/>
    </source>
</evidence>
<evidence type="ECO:0000259" key="4">
    <source>
        <dbReference type="Pfam" id="PF01757"/>
    </source>
</evidence>
<feature type="transmembrane region" description="Helical" evidence="3">
    <location>
        <begin position="69"/>
        <end position="90"/>
    </location>
</feature>
<dbReference type="AlphaFoldDB" id="A0A1G8SR67"/>
<dbReference type="Proteomes" id="UP000199225">
    <property type="component" value="Unassembled WGS sequence"/>
</dbReference>
<dbReference type="STRING" id="86666.SAMN04490247_1477"/>
<dbReference type="InterPro" id="IPR052734">
    <property type="entry name" value="Nod_factor_acetyltransferase"/>
</dbReference>
<name>A0A1G8SR67_9BACI</name>
<keyword evidence="3" id="KW-0472">Membrane</keyword>
<dbReference type="InterPro" id="IPR002656">
    <property type="entry name" value="Acyl_transf_3_dom"/>
</dbReference>
<feature type="transmembrane region" description="Helical" evidence="3">
    <location>
        <begin position="129"/>
        <end position="146"/>
    </location>
</feature>
<feature type="transmembrane region" description="Helical" evidence="3">
    <location>
        <begin position="105"/>
        <end position="122"/>
    </location>
</feature>
<feature type="transmembrane region" description="Helical" evidence="3">
    <location>
        <begin position="283"/>
        <end position="302"/>
    </location>
</feature>
<dbReference type="RefSeq" id="WP_093193235.1">
    <property type="nucleotide sequence ID" value="NZ_FNEV01000004.1"/>
</dbReference>
<reference evidence="6" key="1">
    <citation type="submission" date="2016-10" db="EMBL/GenBank/DDBJ databases">
        <authorList>
            <person name="Varghese N."/>
            <person name="Submissions S."/>
        </authorList>
    </citation>
    <scope>NUCLEOTIDE SEQUENCE [LARGE SCALE GENOMIC DNA]</scope>
    <source>
        <strain evidence="6">DSM 4771</strain>
    </source>
</reference>
<evidence type="ECO:0000256" key="1">
    <source>
        <dbReference type="ARBA" id="ARBA00004370"/>
    </source>
</evidence>
<proteinExistence type="inferred from homology"/>
<feature type="transmembrane region" description="Helical" evidence="3">
    <location>
        <begin position="12"/>
        <end position="28"/>
    </location>
</feature>
<evidence type="ECO:0000256" key="2">
    <source>
        <dbReference type="ARBA" id="ARBA00007400"/>
    </source>
</evidence>
<dbReference type="OrthoDB" id="6623990at2"/>
<feature type="transmembrane region" description="Helical" evidence="3">
    <location>
        <begin position="260"/>
        <end position="277"/>
    </location>
</feature>
<comment type="similarity">
    <text evidence="2">Belongs to the acyltransferase 3 family.</text>
</comment>
<accession>A0A1G8SR67</accession>